<dbReference type="SUPFAM" id="SSF54782">
    <property type="entry name" value="Porphobilinogen deaminase (hydroxymethylbilane synthase), C-terminal domain"/>
    <property type="match status" value="1"/>
</dbReference>
<evidence type="ECO:0000256" key="2">
    <source>
        <dbReference type="ARBA" id="ARBA00004735"/>
    </source>
</evidence>
<dbReference type="GO" id="GO:0005737">
    <property type="term" value="C:cytoplasm"/>
    <property type="evidence" value="ECO:0007669"/>
    <property type="project" value="UniProtKB-UniRule"/>
</dbReference>
<protein>
    <recommendedName>
        <fullName evidence="8">Porphobilinogen deaminase</fullName>
        <shortName evidence="8">PBG</shortName>
        <ecNumber evidence="8">2.5.1.61</ecNumber>
    </recommendedName>
    <alternativeName>
        <fullName evidence="8">Hydroxymethylbilane synthase</fullName>
        <shortName evidence="8">HMBS</shortName>
    </alternativeName>
    <alternativeName>
        <fullName evidence="8">Pre-uroporphyrinogen synthase</fullName>
    </alternativeName>
</protein>
<evidence type="ECO:0000256" key="1">
    <source>
        <dbReference type="ARBA" id="ARBA00002869"/>
    </source>
</evidence>
<comment type="catalytic activity">
    <reaction evidence="7 8">
        <text>4 porphobilinogen + H2O = hydroxymethylbilane + 4 NH4(+)</text>
        <dbReference type="Rhea" id="RHEA:13185"/>
        <dbReference type="ChEBI" id="CHEBI:15377"/>
        <dbReference type="ChEBI" id="CHEBI:28938"/>
        <dbReference type="ChEBI" id="CHEBI:57845"/>
        <dbReference type="ChEBI" id="CHEBI:58126"/>
        <dbReference type="EC" id="2.5.1.61"/>
    </reaction>
</comment>
<feature type="modified residue" description="S-(dipyrrolylmethanemethyl)cysteine" evidence="8">
    <location>
        <position position="238"/>
    </location>
</feature>
<keyword evidence="6 8" id="KW-0627">Porphyrin biosynthesis</keyword>
<comment type="miscellaneous">
    <text evidence="8">The porphobilinogen subunits are added to the dipyrromethane group.</text>
</comment>
<dbReference type="AlphaFoldDB" id="A0A2R5HJE4"/>
<evidence type="ECO:0000259" key="9">
    <source>
        <dbReference type="Pfam" id="PF01379"/>
    </source>
</evidence>
<dbReference type="InterPro" id="IPR022417">
    <property type="entry name" value="Porphobilin_deaminase_N"/>
</dbReference>
<gene>
    <name evidence="8" type="primary">hemC</name>
    <name evidence="10" type="ORF">NtB2_00812</name>
</gene>
<dbReference type="GO" id="GO:0004418">
    <property type="term" value="F:hydroxymethylbilane synthase activity"/>
    <property type="evidence" value="ECO:0007669"/>
    <property type="project" value="UniProtKB-UniRule"/>
</dbReference>
<dbReference type="FunFam" id="3.40.190.10:FF:000004">
    <property type="entry name" value="Porphobilinogen deaminase"/>
    <property type="match status" value="1"/>
</dbReference>
<evidence type="ECO:0000256" key="7">
    <source>
        <dbReference type="ARBA" id="ARBA00048169"/>
    </source>
</evidence>
<evidence type="ECO:0000256" key="8">
    <source>
        <dbReference type="HAMAP-Rule" id="MF_00260"/>
    </source>
</evidence>
<dbReference type="SUPFAM" id="SSF53850">
    <property type="entry name" value="Periplasmic binding protein-like II"/>
    <property type="match status" value="1"/>
</dbReference>
<dbReference type="CDD" id="cd13647">
    <property type="entry name" value="PBP2_PBGD_2"/>
    <property type="match status" value="1"/>
</dbReference>
<dbReference type="Gene3D" id="3.40.190.10">
    <property type="entry name" value="Periplasmic binding protein-like II"/>
    <property type="match status" value="2"/>
</dbReference>
<dbReference type="GO" id="GO:0006782">
    <property type="term" value="P:protoporphyrinogen IX biosynthetic process"/>
    <property type="evidence" value="ECO:0007669"/>
    <property type="project" value="UniProtKB-UniRule"/>
</dbReference>
<dbReference type="Pfam" id="PF01379">
    <property type="entry name" value="Porphobil_deam"/>
    <property type="match status" value="1"/>
</dbReference>
<dbReference type="OrthoDB" id="9810298at2"/>
<comment type="subunit">
    <text evidence="4 8">Monomer.</text>
</comment>
<evidence type="ECO:0000313" key="10">
    <source>
        <dbReference type="EMBL" id="GBG96688.1"/>
    </source>
</evidence>
<dbReference type="PRINTS" id="PR00151">
    <property type="entry name" value="PORPHBDMNASE"/>
</dbReference>
<dbReference type="PANTHER" id="PTHR11557:SF0">
    <property type="entry name" value="PORPHOBILINOGEN DEAMINASE"/>
    <property type="match status" value="1"/>
</dbReference>
<comment type="pathway">
    <text evidence="2">Porphyrin-containing compound metabolism; protoporphyrin-IX biosynthesis; coproporphyrinogen-III from 5-aminolevulinate: step 2/4.</text>
</comment>
<comment type="caution">
    <text evidence="10">The sequence shown here is derived from an EMBL/GenBank/DDBJ whole genome shotgun (WGS) entry which is preliminary data.</text>
</comment>
<evidence type="ECO:0000313" key="11">
    <source>
        <dbReference type="Proteomes" id="UP000245021"/>
    </source>
</evidence>
<feature type="domain" description="Porphobilinogen deaminase N-terminal" evidence="9">
    <location>
        <begin position="4"/>
        <end position="209"/>
    </location>
</feature>
<accession>A0A2R5HJE4</accession>
<dbReference type="NCBIfam" id="TIGR00212">
    <property type="entry name" value="hemC"/>
    <property type="match status" value="1"/>
</dbReference>
<evidence type="ECO:0000256" key="4">
    <source>
        <dbReference type="ARBA" id="ARBA00011245"/>
    </source>
</evidence>
<comment type="cofactor">
    <cofactor evidence="8">
        <name>dipyrromethane</name>
        <dbReference type="ChEBI" id="CHEBI:60342"/>
    </cofactor>
    <text evidence="8">Binds 1 dipyrromethane group covalently.</text>
</comment>
<reference evidence="10 11" key="1">
    <citation type="journal article" date="2018" name="Genome Announc.">
        <title>Draft Genome Sequence of Lactococcus sp. Strain NtB2 (JCM 32569), Isolated from the Gut of the Higher Termite Nasutitermes takasagoensis.</title>
        <authorList>
            <person name="Noda S."/>
            <person name="Aihara C."/>
            <person name="Yuki M."/>
            <person name="Ohkuma M."/>
        </authorList>
    </citation>
    <scope>NUCLEOTIDE SEQUENCE [LARGE SCALE GENOMIC DNA]</scope>
    <source>
        <strain evidence="10 11">NtB2</strain>
    </source>
</reference>
<dbReference type="InterPro" id="IPR022419">
    <property type="entry name" value="Porphobilin_deaminase_cofac_BS"/>
</dbReference>
<dbReference type="EC" id="2.5.1.61" evidence="8"/>
<dbReference type="RefSeq" id="WP_109245664.1">
    <property type="nucleotide sequence ID" value="NZ_BFFO01000004.1"/>
</dbReference>
<dbReference type="InterPro" id="IPR036803">
    <property type="entry name" value="Porphobilinogen_deaminase_C_sf"/>
</dbReference>
<dbReference type="Proteomes" id="UP000245021">
    <property type="component" value="Unassembled WGS sequence"/>
</dbReference>
<dbReference type="InterPro" id="IPR000860">
    <property type="entry name" value="HemC"/>
</dbReference>
<dbReference type="FunFam" id="3.40.190.10:FF:000005">
    <property type="entry name" value="Porphobilinogen deaminase"/>
    <property type="match status" value="1"/>
</dbReference>
<evidence type="ECO:0000256" key="6">
    <source>
        <dbReference type="ARBA" id="ARBA00023244"/>
    </source>
</evidence>
<dbReference type="HAMAP" id="MF_00260">
    <property type="entry name" value="Porphobil_deam"/>
    <property type="match status" value="1"/>
</dbReference>
<evidence type="ECO:0000256" key="3">
    <source>
        <dbReference type="ARBA" id="ARBA00005638"/>
    </source>
</evidence>
<comment type="function">
    <text evidence="1 8">Tetrapolymerization of the monopyrrole PBG into the hydroxymethylbilane pre-uroporphyrinogen in several discrete steps.</text>
</comment>
<dbReference type="PIRSF" id="PIRSF001438">
    <property type="entry name" value="4pyrrol_synth_OHMeBilane_synth"/>
    <property type="match status" value="1"/>
</dbReference>
<dbReference type="Gene3D" id="3.30.160.40">
    <property type="entry name" value="Porphobilinogen deaminase, C-terminal domain"/>
    <property type="match status" value="1"/>
</dbReference>
<dbReference type="PANTHER" id="PTHR11557">
    <property type="entry name" value="PORPHOBILINOGEN DEAMINASE"/>
    <property type="match status" value="1"/>
</dbReference>
<keyword evidence="11" id="KW-1185">Reference proteome</keyword>
<name>A0A2R5HJE4_9LACT</name>
<dbReference type="PROSITE" id="PS00533">
    <property type="entry name" value="PORPHOBILINOGEN_DEAM"/>
    <property type="match status" value="1"/>
</dbReference>
<comment type="similarity">
    <text evidence="3 8">Belongs to the HMBS family.</text>
</comment>
<evidence type="ECO:0000256" key="5">
    <source>
        <dbReference type="ARBA" id="ARBA00022679"/>
    </source>
</evidence>
<keyword evidence="5 8" id="KW-0808">Transferase</keyword>
<sequence>MKKIKVGTRKSPLAMKQTELVIKQMIELQPELEVEIVGISTQGDRDQVSHLAEIGGKGIFVKEVEKQLLEGKIDLAVHSLKDMPAILPDELTLAAYPKRANPYDCIVYNQEPDYEGKLRLGTSSIRRGKQLKQLFPNLEIEPVRGKIETRIEKIKTQNLDAVVLACAGLERMGYLEGLTIREFSPEECIPAVAQGILGIECRRDDQELLELLSHLNHAETELAAKTERHFLALMNGNCEIPIGGLALKTAEGWAFSAFLASDLEDEGRTVRLTGPDPLALANEAFERLK</sequence>
<organism evidence="10 11">
    <name type="scientific">Lactococcus termiticola</name>
    <dbReference type="NCBI Taxonomy" id="2169526"/>
    <lineage>
        <taxon>Bacteria</taxon>
        <taxon>Bacillati</taxon>
        <taxon>Bacillota</taxon>
        <taxon>Bacilli</taxon>
        <taxon>Lactobacillales</taxon>
        <taxon>Streptococcaceae</taxon>
        <taxon>Lactococcus</taxon>
    </lineage>
</organism>
<dbReference type="EMBL" id="BFFO01000004">
    <property type="protein sequence ID" value="GBG96688.1"/>
    <property type="molecule type" value="Genomic_DNA"/>
</dbReference>
<proteinExistence type="inferred from homology"/>